<evidence type="ECO:0000256" key="1">
    <source>
        <dbReference type="SAM" id="MobiDB-lite"/>
    </source>
</evidence>
<feature type="compositionally biased region" description="Basic and acidic residues" evidence="1">
    <location>
        <begin position="165"/>
        <end position="176"/>
    </location>
</feature>
<proteinExistence type="predicted"/>
<name>A0A6P2DDI0_9BACT</name>
<gene>
    <name evidence="2" type="ORF">SOIL9_06260</name>
</gene>
<dbReference type="EMBL" id="LR593886">
    <property type="protein sequence ID" value="VTR97620.1"/>
    <property type="molecule type" value="Genomic_DNA"/>
</dbReference>
<accession>A0A6P2DDI0</accession>
<keyword evidence="3" id="KW-1185">Reference proteome</keyword>
<dbReference type="KEGG" id="gms:SOIL9_06260"/>
<dbReference type="Proteomes" id="UP000464178">
    <property type="component" value="Chromosome"/>
</dbReference>
<dbReference type="SUPFAM" id="SSF56349">
    <property type="entry name" value="DNA breaking-rejoining enzymes"/>
    <property type="match status" value="1"/>
</dbReference>
<reference evidence="2 3" key="1">
    <citation type="submission" date="2019-05" db="EMBL/GenBank/DDBJ databases">
        <authorList>
            <consortium name="Science for Life Laboratories"/>
        </authorList>
    </citation>
    <scope>NUCLEOTIDE SEQUENCE [LARGE SCALE GENOMIC DNA]</scope>
    <source>
        <strain evidence="2">Soil9</strain>
    </source>
</reference>
<protein>
    <submittedName>
        <fullName evidence="2">Catalytic phage domain protein: Site-specific recombinase XerD</fullName>
    </submittedName>
</protein>
<organism evidence="2 3">
    <name type="scientific">Gemmata massiliana</name>
    <dbReference type="NCBI Taxonomy" id="1210884"/>
    <lineage>
        <taxon>Bacteria</taxon>
        <taxon>Pseudomonadati</taxon>
        <taxon>Planctomycetota</taxon>
        <taxon>Planctomycetia</taxon>
        <taxon>Gemmatales</taxon>
        <taxon>Gemmataceae</taxon>
        <taxon>Gemmata</taxon>
    </lineage>
</organism>
<dbReference type="GO" id="GO:0003677">
    <property type="term" value="F:DNA binding"/>
    <property type="evidence" value="ECO:0007669"/>
    <property type="project" value="InterPro"/>
</dbReference>
<dbReference type="AlphaFoldDB" id="A0A6P2DDI0"/>
<evidence type="ECO:0000313" key="2">
    <source>
        <dbReference type="EMBL" id="VTR97620.1"/>
    </source>
</evidence>
<sequence>MLLAFLRYAEPHYRSSGGKTTHEVFEIRRSVWIPALATVRQAMIDANWCRTLINRRMERIKRAFKWAASQELVPVSVHQGYPPLTGLRKSRTEARESAPVKPVDPAHVAAVLPYLSSQIRTMIELQRLTRMRPSEVCAITLAEVDRTSETWATTPRNTSRRTGARARDPARPEPRWSHSCFATPPARRSRLLARSATQAG</sequence>
<evidence type="ECO:0000313" key="3">
    <source>
        <dbReference type="Proteomes" id="UP000464178"/>
    </source>
</evidence>
<dbReference type="RefSeq" id="WP_162671288.1">
    <property type="nucleotide sequence ID" value="NZ_LR593886.1"/>
</dbReference>
<feature type="compositionally biased region" description="Low complexity" evidence="1">
    <location>
        <begin position="182"/>
        <end position="200"/>
    </location>
</feature>
<dbReference type="InterPro" id="IPR011010">
    <property type="entry name" value="DNA_brk_join_enz"/>
</dbReference>
<feature type="region of interest" description="Disordered" evidence="1">
    <location>
        <begin position="150"/>
        <end position="200"/>
    </location>
</feature>